<keyword evidence="1" id="KW-0862">Zinc</keyword>
<gene>
    <name evidence="2" type="ORF">CLOHYLEM_05688</name>
</gene>
<accession>C0C0T4</accession>
<protein>
    <submittedName>
        <fullName evidence="2">Ketose-bisphosphate aldolase</fullName>
    </submittedName>
</protein>
<dbReference type="AlphaFoldDB" id="C0C0T4"/>
<evidence type="ECO:0000313" key="3">
    <source>
        <dbReference type="Proteomes" id="UP000004893"/>
    </source>
</evidence>
<keyword evidence="3" id="KW-1185">Reference proteome</keyword>
<keyword evidence="1" id="KW-0479">Metal-binding</keyword>
<comment type="caution">
    <text evidence="2">The sequence shown here is derived from an EMBL/GenBank/DDBJ whole genome shotgun (WGS) entry which is preliminary data.</text>
</comment>
<reference evidence="2" key="2">
    <citation type="submission" date="2013-06" db="EMBL/GenBank/DDBJ databases">
        <title>Draft genome sequence of Clostridium hylemonae (DSM 15053).</title>
        <authorList>
            <person name="Sudarsanam P."/>
            <person name="Ley R."/>
            <person name="Guruge J."/>
            <person name="Turnbaugh P.J."/>
            <person name="Mahowald M."/>
            <person name="Liep D."/>
            <person name="Gordon J."/>
        </authorList>
    </citation>
    <scope>NUCLEOTIDE SEQUENCE</scope>
    <source>
        <strain evidence="2">DSM 15053</strain>
    </source>
</reference>
<dbReference type="InterPro" id="IPR013785">
    <property type="entry name" value="Aldolase_TIM"/>
</dbReference>
<dbReference type="EMBL" id="ABYI02000020">
    <property type="protein sequence ID" value="EEG74421.1"/>
    <property type="molecule type" value="Genomic_DNA"/>
</dbReference>
<dbReference type="PANTHER" id="PTHR30304">
    <property type="entry name" value="D-TAGATOSE-1,6-BISPHOSPHATE ALDOLASE"/>
    <property type="match status" value="1"/>
</dbReference>
<dbReference type="InterPro" id="IPR050246">
    <property type="entry name" value="Class_II_FBP_aldolase"/>
</dbReference>
<organism evidence="2 3">
    <name type="scientific">[Clostridium] hylemonae DSM 15053</name>
    <dbReference type="NCBI Taxonomy" id="553973"/>
    <lineage>
        <taxon>Bacteria</taxon>
        <taxon>Bacillati</taxon>
        <taxon>Bacillota</taxon>
        <taxon>Clostridia</taxon>
        <taxon>Lachnospirales</taxon>
        <taxon>Lachnospiraceae</taxon>
    </lineage>
</organism>
<dbReference type="eggNOG" id="COG0191">
    <property type="taxonomic scope" value="Bacteria"/>
</dbReference>
<dbReference type="STRING" id="553973.CLOHYLEM_05688"/>
<dbReference type="PANTHER" id="PTHR30304:SF0">
    <property type="entry name" value="D-TAGATOSE-1,6-BISPHOSPHATE ALDOLASE SUBUNIT GATY-RELATED"/>
    <property type="match status" value="1"/>
</dbReference>
<dbReference type="SUPFAM" id="SSF51569">
    <property type="entry name" value="Aldolase"/>
    <property type="match status" value="1"/>
</dbReference>
<dbReference type="InterPro" id="IPR000771">
    <property type="entry name" value="FBA_II"/>
</dbReference>
<dbReference type="HOGENOM" id="CLU_040088_1_0_9"/>
<evidence type="ECO:0000256" key="1">
    <source>
        <dbReference type="PIRSR" id="PIRSR001359-3"/>
    </source>
</evidence>
<feature type="binding site" evidence="1">
    <location>
        <position position="189"/>
    </location>
    <ligand>
        <name>Zn(2+)</name>
        <dbReference type="ChEBI" id="CHEBI:29105"/>
        <label>1</label>
        <note>catalytic</note>
    </ligand>
</feature>
<sequence>MSRITVKELLGHALENKYAVGYFESWDLQSTLAMVRAAENVKSPVMIGVCGTYVGEAKRRYKESLAVYYAMLSKIAEEAKVPVALLLNESDDEAMVIEAAETGFDMVMFAPVFASDALPLQELTEIQKRIVEKAHAKGVAVEGEVGELPLFNSATGEIHEGEDTDPELCRSFVKETGIDAVAVAVGNCHLKEDGKVTINYDALRTLAKEIDIPLVLHGGTSIAHEDLSKAAAMGVAKVNFGTGMKRAAINAVKAYLAEHDVDHMDPNDVLGRGAGKDMIVKEQEAVIAYVEETIRALNGENKAF</sequence>
<evidence type="ECO:0000313" key="2">
    <source>
        <dbReference type="EMBL" id="EEG74421.1"/>
    </source>
</evidence>
<dbReference type="GO" id="GO:0005975">
    <property type="term" value="P:carbohydrate metabolic process"/>
    <property type="evidence" value="ECO:0007669"/>
    <property type="project" value="InterPro"/>
</dbReference>
<dbReference type="RefSeq" id="WP_006443028.1">
    <property type="nucleotide sequence ID" value="NZ_CP036524.1"/>
</dbReference>
<dbReference type="GO" id="GO:0016832">
    <property type="term" value="F:aldehyde-lyase activity"/>
    <property type="evidence" value="ECO:0007669"/>
    <property type="project" value="InterPro"/>
</dbReference>
<feature type="binding site" evidence="1">
    <location>
        <position position="144"/>
    </location>
    <ligand>
        <name>Zn(2+)</name>
        <dbReference type="ChEBI" id="CHEBI:29105"/>
        <label>2</label>
    </ligand>
</feature>
<comment type="cofactor">
    <cofactor evidence="1">
        <name>Zn(2+)</name>
        <dbReference type="ChEBI" id="CHEBI:29105"/>
    </cofactor>
    <text evidence="1">Binds 2 Zn(2+) ions per subunit. One is catalytic and the other provides a structural contribution.</text>
</comment>
<dbReference type="Gene3D" id="3.20.20.70">
    <property type="entry name" value="Aldolase class I"/>
    <property type="match status" value="1"/>
</dbReference>
<proteinExistence type="predicted"/>
<dbReference type="Proteomes" id="UP000004893">
    <property type="component" value="Unassembled WGS sequence"/>
</dbReference>
<feature type="binding site" evidence="1">
    <location>
        <position position="217"/>
    </location>
    <ligand>
        <name>Zn(2+)</name>
        <dbReference type="ChEBI" id="CHEBI:29105"/>
        <label>1</label>
        <note>catalytic</note>
    </ligand>
</feature>
<dbReference type="Pfam" id="PF01116">
    <property type="entry name" value="F_bP_aldolase"/>
    <property type="match status" value="1"/>
</dbReference>
<reference evidence="2" key="1">
    <citation type="submission" date="2009-02" db="EMBL/GenBank/DDBJ databases">
        <authorList>
            <person name="Fulton L."/>
            <person name="Clifton S."/>
            <person name="Fulton B."/>
            <person name="Xu J."/>
            <person name="Minx P."/>
            <person name="Pepin K.H."/>
            <person name="Johnson M."/>
            <person name="Bhonagiri V."/>
            <person name="Nash W.E."/>
            <person name="Mardis E.R."/>
            <person name="Wilson R.K."/>
        </authorList>
    </citation>
    <scope>NUCLEOTIDE SEQUENCE [LARGE SCALE GENOMIC DNA]</scope>
    <source>
        <strain evidence="2">DSM 15053</strain>
    </source>
</reference>
<dbReference type="OrthoDB" id="9803995at2"/>
<dbReference type="GO" id="GO:0008270">
    <property type="term" value="F:zinc ion binding"/>
    <property type="evidence" value="ECO:0007669"/>
    <property type="project" value="InterPro"/>
</dbReference>
<dbReference type="PIRSF" id="PIRSF001359">
    <property type="entry name" value="F_bP_aldolase_II"/>
    <property type="match status" value="1"/>
</dbReference>
<name>C0C0T4_9FIRM</name>